<reference evidence="1 2" key="1">
    <citation type="submission" date="2021-06" db="EMBL/GenBank/DDBJ databases">
        <title>Faecalicatena sp. nov. isolated from porcine feces.</title>
        <authorList>
            <person name="Oh B.S."/>
            <person name="Lee J.H."/>
        </authorList>
    </citation>
    <scope>NUCLEOTIDE SEQUENCE [LARGE SCALE GENOMIC DNA]</scope>
    <source>
        <strain evidence="1 2">AGMB00832</strain>
    </source>
</reference>
<protein>
    <submittedName>
        <fullName evidence="1">ABC transporter substrate-binding protein</fullName>
    </submittedName>
</protein>
<keyword evidence="2" id="KW-1185">Reference proteome</keyword>
<name>A0ABS6D411_9FIRM</name>
<proteinExistence type="predicted"/>
<dbReference type="RefSeq" id="WP_216241317.1">
    <property type="nucleotide sequence ID" value="NZ_JABACJ020000008.1"/>
</dbReference>
<dbReference type="Pfam" id="PF13416">
    <property type="entry name" value="SBP_bac_8"/>
    <property type="match status" value="1"/>
</dbReference>
<evidence type="ECO:0000313" key="2">
    <source>
        <dbReference type="Proteomes" id="UP000723714"/>
    </source>
</evidence>
<accession>A0ABS6D411</accession>
<dbReference type="PROSITE" id="PS51257">
    <property type="entry name" value="PROKAR_LIPOPROTEIN"/>
    <property type="match status" value="1"/>
</dbReference>
<dbReference type="EMBL" id="JABACJ020000008">
    <property type="protein sequence ID" value="MBU3876233.1"/>
    <property type="molecule type" value="Genomic_DNA"/>
</dbReference>
<dbReference type="Proteomes" id="UP000723714">
    <property type="component" value="Unassembled WGS sequence"/>
</dbReference>
<comment type="caution">
    <text evidence="1">The sequence shown here is derived from an EMBL/GenBank/DDBJ whole genome shotgun (WGS) entry which is preliminary data.</text>
</comment>
<gene>
    <name evidence="1" type="ORF">HGO97_010455</name>
</gene>
<dbReference type="InterPro" id="IPR006059">
    <property type="entry name" value="SBP"/>
</dbReference>
<sequence>MKERKIWKRAAVFMLSSGLIAGMFTGCGRRSQEEKALQAKGRFVESEIALPEGTGRPLGMEYGEEGLRLYTSSADEQYYQSYIYENDMWSAPREEKWLTDGKERLGMNLVDIYLGRDGKNYATAETGQGIHLLTAEEDGTARDVTPFKEADQETADISDVTVLRDGTIGIGEYRNAMVEFYKAGELVFSTEGIQAGSEEQIMLEASDKTIALVGQDTTSIEFYSAADFAKKNTISTGQNLQDCFLVPGEGGVWYFVNAKGIHRVTEDGSISEMIMDGINGMMNNEVTWFLRRFIMGSEEEFYGLYSNADQDWKLMKYAFDKEAAAFREETLRIFSMKESSTVTLAVNEFKRRYPDVQVEYNTAVTGEETPTADHIRTLNAELLGGSGADVLILDGLPMESYMEKGVLADLSGLAKGLEQSGVLSNVIEGTAQKDGKIYAIPARVNIPVLFGTQNEKNACESIDSLHAYAQENPDKRLFGVTSHDLTGMTLFHMFYEEMKTEEGTISEEKLSSLISAWMQISKNGDFQKYEKEYFESEESIWPLLDKSFCTSQTVPEEDTYADVIEMEGLMASQMVYTGAKKAGNQLQDLKGYYVPKVIAGVNASSKQPKLSNAFLECLFTETVQQTEAWEGFPVLNSVLETYPDYVESKEGQKHTMQYSGINYVTGERYEETMTYPTREETEALIAMLKGLKSPFIQDRIISDTVQKELEKCYTKKQSPEETAKVICRKIDTYLAE</sequence>
<evidence type="ECO:0000313" key="1">
    <source>
        <dbReference type="EMBL" id="MBU3876233.1"/>
    </source>
</evidence>
<organism evidence="1 2">
    <name type="scientific">Faecalicatena faecalis</name>
    <dbReference type="NCBI Taxonomy" id="2726362"/>
    <lineage>
        <taxon>Bacteria</taxon>
        <taxon>Bacillati</taxon>
        <taxon>Bacillota</taxon>
        <taxon>Clostridia</taxon>
        <taxon>Lachnospirales</taxon>
        <taxon>Lachnospiraceae</taxon>
        <taxon>Faecalicatena</taxon>
    </lineage>
</organism>